<dbReference type="InterPro" id="IPR002594">
    <property type="entry name" value="GH12"/>
</dbReference>
<dbReference type="SUPFAM" id="SSF49899">
    <property type="entry name" value="Concanavalin A-like lectins/glucanases"/>
    <property type="match status" value="1"/>
</dbReference>
<evidence type="ECO:0000256" key="1">
    <source>
        <dbReference type="ARBA" id="ARBA00005519"/>
    </source>
</evidence>
<evidence type="ECO:0000256" key="3">
    <source>
        <dbReference type="ARBA" id="ARBA00037012"/>
    </source>
</evidence>
<evidence type="ECO:0000256" key="8">
    <source>
        <dbReference type="SAM" id="SignalP"/>
    </source>
</evidence>
<gene>
    <name evidence="9" type="ORF">N7476_005394</name>
</gene>
<evidence type="ECO:0000256" key="6">
    <source>
        <dbReference type="ARBA" id="ARBA00043018"/>
    </source>
</evidence>
<comment type="catalytic activity">
    <reaction evidence="3">
        <text>xyloglucan + H2O = xyloglucan oligosaccharides.</text>
        <dbReference type="EC" id="3.2.1.151"/>
    </reaction>
</comment>
<keyword evidence="7" id="KW-0326">Glycosidase</keyword>
<reference evidence="9" key="2">
    <citation type="journal article" date="2023" name="IMA Fungus">
        <title>Comparative genomic study of the Penicillium genus elucidates a diverse pangenome and 15 lateral gene transfer events.</title>
        <authorList>
            <person name="Petersen C."/>
            <person name="Sorensen T."/>
            <person name="Nielsen M.R."/>
            <person name="Sondergaard T.E."/>
            <person name="Sorensen J.L."/>
            <person name="Fitzpatrick D.A."/>
            <person name="Frisvad J.C."/>
            <person name="Nielsen K.L."/>
        </authorList>
    </citation>
    <scope>NUCLEOTIDE SEQUENCE</scope>
    <source>
        <strain evidence="9">IBT 21472</strain>
    </source>
</reference>
<evidence type="ECO:0000313" key="10">
    <source>
        <dbReference type="Proteomes" id="UP001147746"/>
    </source>
</evidence>
<dbReference type="GO" id="GO:0033946">
    <property type="term" value="F:xyloglucan-specific endo-beta-1,4-glucanase activity"/>
    <property type="evidence" value="ECO:0007669"/>
    <property type="project" value="UniProtKB-EC"/>
</dbReference>
<dbReference type="EMBL" id="JAPZBO010000005">
    <property type="protein sequence ID" value="KAJ5315087.1"/>
    <property type="molecule type" value="Genomic_DNA"/>
</dbReference>
<dbReference type="AlphaFoldDB" id="A0A9W9H6M8"/>
<dbReference type="GO" id="GO:0000272">
    <property type="term" value="P:polysaccharide catabolic process"/>
    <property type="evidence" value="ECO:0007669"/>
    <property type="project" value="UniProtKB-KW"/>
</dbReference>
<evidence type="ECO:0000256" key="7">
    <source>
        <dbReference type="RuleBase" id="RU361163"/>
    </source>
</evidence>
<dbReference type="Proteomes" id="UP001147746">
    <property type="component" value="Unassembled WGS sequence"/>
</dbReference>
<evidence type="ECO:0000313" key="9">
    <source>
        <dbReference type="EMBL" id="KAJ5315087.1"/>
    </source>
</evidence>
<feature type="signal peptide" evidence="8">
    <location>
        <begin position="1"/>
        <end position="21"/>
    </location>
</feature>
<dbReference type="Gene3D" id="2.60.120.180">
    <property type="match status" value="1"/>
</dbReference>
<proteinExistence type="inferred from homology"/>
<organism evidence="9 10">
    <name type="scientific">Penicillium atrosanguineum</name>
    <dbReference type="NCBI Taxonomy" id="1132637"/>
    <lineage>
        <taxon>Eukaryota</taxon>
        <taxon>Fungi</taxon>
        <taxon>Dikarya</taxon>
        <taxon>Ascomycota</taxon>
        <taxon>Pezizomycotina</taxon>
        <taxon>Eurotiomycetes</taxon>
        <taxon>Eurotiomycetidae</taxon>
        <taxon>Eurotiales</taxon>
        <taxon>Aspergillaceae</taxon>
        <taxon>Penicillium</taxon>
    </lineage>
</organism>
<reference evidence="9" key="1">
    <citation type="submission" date="2022-12" db="EMBL/GenBank/DDBJ databases">
        <authorList>
            <person name="Petersen C."/>
        </authorList>
    </citation>
    <scope>NUCLEOTIDE SEQUENCE</scope>
    <source>
        <strain evidence="9">IBT 21472</strain>
    </source>
</reference>
<dbReference type="InterPro" id="IPR013320">
    <property type="entry name" value="ConA-like_dom_sf"/>
</dbReference>
<protein>
    <recommendedName>
        <fullName evidence="4">xyloglucan-specific endo-beta-1,4-glucanase</fullName>
        <ecNumber evidence="4">3.2.1.151</ecNumber>
    </recommendedName>
    <alternativeName>
        <fullName evidence="5">Xyloglucanase A</fullName>
    </alternativeName>
    <alternativeName>
        <fullName evidence="6">Xyloglucanendohydrolase A</fullName>
    </alternativeName>
</protein>
<name>A0A9W9H6M8_9EURO</name>
<dbReference type="InterPro" id="IPR013319">
    <property type="entry name" value="GH11/12"/>
</dbReference>
<comment type="similarity">
    <text evidence="1 7">Belongs to the glycosyl hydrolase 12 (cellulase H) family.</text>
</comment>
<sequence>MKSFITPLSLISLGLASLGSAATIPTKSLTRRSTETCDQWGTIETGSYIIYNDLWGQSYDESGTQCTTVNSLSGSTISWSTSWSWSGASTQVKSFADVSLTFTAKTLSSISSIDSVWKWSYSTTDIVADVSYDMFLSSSASGSEEYEIMVWLAALGGAGPISSTGSAIATTTINGVTFKLYKGLNGSMTVYSFVAESTTESFSGDMLKFFTYLIDNEGLSSSLYLIDVQAGTEPFTGTADLTVSEYSVTVA</sequence>
<feature type="chain" id="PRO_5041155211" description="xyloglucan-specific endo-beta-1,4-glucanase" evidence="8">
    <location>
        <begin position="22"/>
        <end position="251"/>
    </location>
</feature>
<keyword evidence="7" id="KW-0119">Carbohydrate metabolism</keyword>
<dbReference type="GO" id="GO:0008810">
    <property type="term" value="F:cellulase activity"/>
    <property type="evidence" value="ECO:0007669"/>
    <property type="project" value="InterPro"/>
</dbReference>
<dbReference type="PANTHER" id="PTHR34002:SF9">
    <property type="entry name" value="XYLOGLUCAN-SPECIFIC ENDO-BETA-1,4-GLUCANASE A"/>
    <property type="match status" value="1"/>
</dbReference>
<evidence type="ECO:0000256" key="2">
    <source>
        <dbReference type="ARBA" id="ARBA00022729"/>
    </source>
</evidence>
<comment type="caution">
    <text evidence="9">The sequence shown here is derived from an EMBL/GenBank/DDBJ whole genome shotgun (WGS) entry which is preliminary data.</text>
</comment>
<keyword evidence="7" id="KW-0624">Polysaccharide degradation</keyword>
<dbReference type="PANTHER" id="PTHR34002">
    <property type="entry name" value="BLR1656 PROTEIN"/>
    <property type="match status" value="1"/>
</dbReference>
<dbReference type="EC" id="3.2.1.151" evidence="4"/>
<dbReference type="Pfam" id="PF01670">
    <property type="entry name" value="Glyco_hydro_12"/>
    <property type="match status" value="1"/>
</dbReference>
<accession>A0A9W9H6M8</accession>
<keyword evidence="2 8" id="KW-0732">Signal</keyword>
<dbReference type="OrthoDB" id="95118at2759"/>
<keyword evidence="7" id="KW-0378">Hydrolase</keyword>
<keyword evidence="10" id="KW-1185">Reference proteome</keyword>
<evidence type="ECO:0000256" key="5">
    <source>
        <dbReference type="ARBA" id="ARBA00041304"/>
    </source>
</evidence>
<evidence type="ECO:0000256" key="4">
    <source>
        <dbReference type="ARBA" id="ARBA00038882"/>
    </source>
</evidence>